<dbReference type="Pfam" id="PF07484">
    <property type="entry name" value="Collar"/>
    <property type="match status" value="1"/>
</dbReference>
<accession>A0ABR8AAD0</accession>
<protein>
    <submittedName>
        <fullName evidence="3">Tail fiber protein</fullName>
    </submittedName>
</protein>
<keyword evidence="4" id="KW-1185">Reference proteome</keyword>
<dbReference type="EMBL" id="JACJQH010000019">
    <property type="protein sequence ID" value="MBD2196624.1"/>
    <property type="molecule type" value="Genomic_DNA"/>
</dbReference>
<feature type="region of interest" description="Disordered" evidence="1">
    <location>
        <begin position="254"/>
        <end position="278"/>
    </location>
</feature>
<dbReference type="Proteomes" id="UP000658514">
    <property type="component" value="Unassembled WGS sequence"/>
</dbReference>
<organism evidence="3 4">
    <name type="scientific">Calothrix parietina FACHB-288</name>
    <dbReference type="NCBI Taxonomy" id="2692896"/>
    <lineage>
        <taxon>Bacteria</taxon>
        <taxon>Bacillati</taxon>
        <taxon>Cyanobacteriota</taxon>
        <taxon>Cyanophyceae</taxon>
        <taxon>Nostocales</taxon>
        <taxon>Calotrichaceae</taxon>
        <taxon>Calothrix</taxon>
    </lineage>
</organism>
<evidence type="ECO:0000313" key="4">
    <source>
        <dbReference type="Proteomes" id="UP000658514"/>
    </source>
</evidence>
<gene>
    <name evidence="3" type="ORF">H6G24_14125</name>
</gene>
<evidence type="ECO:0000259" key="2">
    <source>
        <dbReference type="Pfam" id="PF07484"/>
    </source>
</evidence>
<reference evidence="3 4" key="1">
    <citation type="journal article" date="2020" name="ISME J.">
        <title>Comparative genomics reveals insights into cyanobacterial evolution and habitat adaptation.</title>
        <authorList>
            <person name="Chen M.Y."/>
            <person name="Teng W.K."/>
            <person name="Zhao L."/>
            <person name="Hu C.X."/>
            <person name="Zhou Y.K."/>
            <person name="Han B.P."/>
            <person name="Song L.R."/>
            <person name="Shu W.S."/>
        </authorList>
    </citation>
    <scope>NUCLEOTIDE SEQUENCE [LARGE SCALE GENOMIC DNA]</scope>
    <source>
        <strain evidence="3 4">FACHB-288</strain>
    </source>
</reference>
<comment type="caution">
    <text evidence="3">The sequence shown here is derived from an EMBL/GenBank/DDBJ whole genome shotgun (WGS) entry which is preliminary data.</text>
</comment>
<dbReference type="InterPro" id="IPR011083">
    <property type="entry name" value="Phage_tail_collar_dom"/>
</dbReference>
<evidence type="ECO:0000256" key="1">
    <source>
        <dbReference type="SAM" id="MobiDB-lite"/>
    </source>
</evidence>
<name>A0ABR8AAD0_9CYAN</name>
<dbReference type="SUPFAM" id="SSF88874">
    <property type="entry name" value="Receptor-binding domain of short tail fibre protein gp12"/>
    <property type="match status" value="1"/>
</dbReference>
<proteinExistence type="predicted"/>
<evidence type="ECO:0000313" key="3">
    <source>
        <dbReference type="EMBL" id="MBD2196624.1"/>
    </source>
</evidence>
<sequence length="362" mass="38602">MTRRIFSDGDVFYAEDANQIAYPIPDGQDYIGHGPKIIDSYLDDGNDQIKSRFYSFYDRFKVTHQSGLTFNYLGGSVLLSNGNIVTISTGSINIPDNTTVYIFINSNGLVQQSSVLPNESFPLAKLTTAEGSLSGNIIDLRDKLVDRISPSTIPSTEIVPTGMMTEFAGNTAPTGWLLCNGAEYQINSYPALYAVIGTTYGGNGTTTFRVPDRRGRVGLGAGQGAGLTNRTLGQSGGQETVTLNVSQIPSHNHGINDPGHNHAISDPGHNHGINDPGHSHKVRVNRNDGTGNYIADSNGGHQFLVTNEFEALTSGTNISILGARSGINLSAASTGITTNTQGGNGSHENMPPFLVVHYIIKT</sequence>
<feature type="domain" description="Phage tail collar" evidence="2">
    <location>
        <begin position="162"/>
        <end position="217"/>
    </location>
</feature>
<feature type="region of interest" description="Disordered" evidence="1">
    <location>
        <begin position="215"/>
        <end position="236"/>
    </location>
</feature>
<dbReference type="Gene3D" id="3.90.1340.10">
    <property type="entry name" value="Phage tail collar domain"/>
    <property type="match status" value="1"/>
</dbReference>
<dbReference type="RefSeq" id="WP_190548518.1">
    <property type="nucleotide sequence ID" value="NZ_CAWPNO010000050.1"/>
</dbReference>
<dbReference type="InterPro" id="IPR037053">
    <property type="entry name" value="Phage_tail_collar_dom_sf"/>
</dbReference>